<evidence type="ECO:0000256" key="3">
    <source>
        <dbReference type="ARBA" id="ARBA00023237"/>
    </source>
</evidence>
<dbReference type="PRINTS" id="PR01021">
    <property type="entry name" value="OMPADOMAIN"/>
</dbReference>
<evidence type="ECO:0000256" key="1">
    <source>
        <dbReference type="ARBA" id="ARBA00004442"/>
    </source>
</evidence>
<feature type="domain" description="OmpA-like" evidence="7">
    <location>
        <begin position="184"/>
        <end position="301"/>
    </location>
</feature>
<evidence type="ECO:0000259" key="7">
    <source>
        <dbReference type="PROSITE" id="PS51123"/>
    </source>
</evidence>
<feature type="chain" id="PRO_5032750738" evidence="6">
    <location>
        <begin position="21"/>
        <end position="302"/>
    </location>
</feature>
<evidence type="ECO:0000313" key="9">
    <source>
        <dbReference type="Proteomes" id="UP000518300"/>
    </source>
</evidence>
<evidence type="ECO:0000256" key="5">
    <source>
        <dbReference type="SAM" id="MobiDB-lite"/>
    </source>
</evidence>
<keyword evidence="6" id="KW-0732">Signal</keyword>
<organism evidence="8 9">
    <name type="scientific">Pyxidicoccus fallax</name>
    <dbReference type="NCBI Taxonomy" id="394095"/>
    <lineage>
        <taxon>Bacteria</taxon>
        <taxon>Pseudomonadati</taxon>
        <taxon>Myxococcota</taxon>
        <taxon>Myxococcia</taxon>
        <taxon>Myxococcales</taxon>
        <taxon>Cystobacterineae</taxon>
        <taxon>Myxococcaceae</taxon>
        <taxon>Pyxidicoccus</taxon>
    </lineage>
</organism>
<dbReference type="Pfam" id="PF00691">
    <property type="entry name" value="OmpA"/>
    <property type="match status" value="1"/>
</dbReference>
<comment type="caution">
    <text evidence="8">The sequence shown here is derived from an EMBL/GenBank/DDBJ whole genome shotgun (WGS) entry which is preliminary data.</text>
</comment>
<dbReference type="InterPro" id="IPR006665">
    <property type="entry name" value="OmpA-like"/>
</dbReference>
<proteinExistence type="predicted"/>
<dbReference type="InterPro" id="IPR050330">
    <property type="entry name" value="Bact_OuterMem_StrucFunc"/>
</dbReference>
<gene>
    <name evidence="8" type="ORF">HG543_27300</name>
</gene>
<feature type="compositionally biased region" description="Basic and acidic residues" evidence="5">
    <location>
        <begin position="273"/>
        <end position="295"/>
    </location>
</feature>
<evidence type="ECO:0000256" key="4">
    <source>
        <dbReference type="PROSITE-ProRule" id="PRU00473"/>
    </source>
</evidence>
<dbReference type="CDD" id="cd07185">
    <property type="entry name" value="OmpA_C-like"/>
    <property type="match status" value="1"/>
</dbReference>
<dbReference type="Proteomes" id="UP000518300">
    <property type="component" value="Unassembled WGS sequence"/>
</dbReference>
<accession>A0A848LLI7</accession>
<evidence type="ECO:0000313" key="8">
    <source>
        <dbReference type="EMBL" id="NMO18542.1"/>
    </source>
</evidence>
<dbReference type="Gene3D" id="3.30.1330.60">
    <property type="entry name" value="OmpA-like domain"/>
    <property type="match status" value="1"/>
</dbReference>
<evidence type="ECO:0000256" key="2">
    <source>
        <dbReference type="ARBA" id="ARBA00023136"/>
    </source>
</evidence>
<dbReference type="PROSITE" id="PS51123">
    <property type="entry name" value="OMPA_2"/>
    <property type="match status" value="1"/>
</dbReference>
<sequence>MRSVFLVALLVLTVTSVAHAEATPPAGTWLEVSHEDRLGAAGGFELRSVEYLLDGAPLSAQAGARHPLAPGLRQLDVRVVYEGRSRVFSYVDGYRFVMRGRVTLSARPGDTVRISATSYEREGVTVQWHQRPAFLLAGQPQEAVLGIEYGPVENTPLADAAAARVVDELLAEARRLNSAPSPQTETAASCALAPVFFAFSDTRLSPEAEAVLRRSAECLLQSPGLRVRLEGHTDTSGPESVNTSLGQGRAQSVAAYLLSLGVQSARLVLATEGDTRPPCEESTPECHARSRRVELVTEASAP</sequence>
<dbReference type="SUPFAM" id="SSF103088">
    <property type="entry name" value="OmpA-like"/>
    <property type="match status" value="1"/>
</dbReference>
<dbReference type="AlphaFoldDB" id="A0A848LLI7"/>
<keyword evidence="3" id="KW-0998">Cell outer membrane</keyword>
<keyword evidence="2 4" id="KW-0472">Membrane</keyword>
<dbReference type="InterPro" id="IPR006664">
    <property type="entry name" value="OMP_bac"/>
</dbReference>
<reference evidence="8 9" key="1">
    <citation type="submission" date="2020-04" db="EMBL/GenBank/DDBJ databases">
        <title>Draft genome of Pyxidicoccus fallax type strain.</title>
        <authorList>
            <person name="Whitworth D.E."/>
        </authorList>
    </citation>
    <scope>NUCLEOTIDE SEQUENCE [LARGE SCALE GENOMIC DNA]</scope>
    <source>
        <strain evidence="8 9">DSM 14698</strain>
    </source>
</reference>
<dbReference type="GO" id="GO:0009279">
    <property type="term" value="C:cell outer membrane"/>
    <property type="evidence" value="ECO:0007669"/>
    <property type="project" value="UniProtKB-SubCell"/>
</dbReference>
<feature type="region of interest" description="Disordered" evidence="5">
    <location>
        <begin position="273"/>
        <end position="302"/>
    </location>
</feature>
<protein>
    <submittedName>
        <fullName evidence="8">OmpA family protein</fullName>
    </submittedName>
</protein>
<name>A0A848LLI7_9BACT</name>
<dbReference type="InterPro" id="IPR036737">
    <property type="entry name" value="OmpA-like_sf"/>
</dbReference>
<feature type="signal peptide" evidence="6">
    <location>
        <begin position="1"/>
        <end position="20"/>
    </location>
</feature>
<dbReference type="EMBL" id="JABBJJ010000141">
    <property type="protein sequence ID" value="NMO18542.1"/>
    <property type="molecule type" value="Genomic_DNA"/>
</dbReference>
<comment type="subcellular location">
    <subcellularLocation>
        <location evidence="1">Cell outer membrane</location>
    </subcellularLocation>
</comment>
<evidence type="ECO:0000256" key="6">
    <source>
        <dbReference type="SAM" id="SignalP"/>
    </source>
</evidence>
<dbReference type="RefSeq" id="WP_169347807.1">
    <property type="nucleotide sequence ID" value="NZ_JABBJJ010000141.1"/>
</dbReference>
<dbReference type="PANTHER" id="PTHR30329">
    <property type="entry name" value="STATOR ELEMENT OF FLAGELLAR MOTOR COMPLEX"/>
    <property type="match status" value="1"/>
</dbReference>
<keyword evidence="9" id="KW-1185">Reference proteome</keyword>
<dbReference type="PANTHER" id="PTHR30329:SF21">
    <property type="entry name" value="LIPOPROTEIN YIAD-RELATED"/>
    <property type="match status" value="1"/>
</dbReference>